<dbReference type="OrthoDB" id="7163760at2"/>
<dbReference type="RefSeq" id="WP_126646549.1">
    <property type="nucleotide sequence ID" value="NZ_QYTW02000007.1"/>
</dbReference>
<proteinExistence type="predicted"/>
<dbReference type="Proteomes" id="UP000287296">
    <property type="component" value="Unassembled WGS sequence"/>
</dbReference>
<dbReference type="AlphaFoldDB" id="A0A429X997"/>
<evidence type="ECO:0000313" key="2">
    <source>
        <dbReference type="Proteomes" id="UP000287296"/>
    </source>
</evidence>
<sequence length="117" mass="13730">MYLLSDNKFLPGLEFIKRTGAYYDNSEYDMFLKGDLRRGLALNELRLREAVNKDAKEIARQNAVYFDVGPKKVGLTLPEEEANRGVDIYHFLTEDSHYKEYKGRSPMSKWEMNVGWR</sequence>
<protein>
    <submittedName>
        <fullName evidence="1">Uncharacterized protein</fullName>
    </submittedName>
</protein>
<dbReference type="EMBL" id="QYTW02000007">
    <property type="protein sequence ID" value="RST60004.1"/>
    <property type="molecule type" value="Genomic_DNA"/>
</dbReference>
<name>A0A429X997_SIMTE</name>
<accession>A0A429X997</accession>
<gene>
    <name evidence="1" type="ORF">D5F11_009955</name>
</gene>
<evidence type="ECO:0000313" key="1">
    <source>
        <dbReference type="EMBL" id="RST60004.1"/>
    </source>
</evidence>
<reference evidence="1 2" key="1">
    <citation type="submission" date="2018-12" db="EMBL/GenBank/DDBJ databases">
        <authorList>
            <person name="Sun L."/>
            <person name="Chen Z."/>
        </authorList>
    </citation>
    <scope>NUCLEOTIDE SEQUENCE [LARGE SCALE GENOMIC DNA]</scope>
    <source>
        <strain evidence="1 2">LMG 29736</strain>
    </source>
</reference>
<comment type="caution">
    <text evidence="1">The sequence shown here is derived from an EMBL/GenBank/DDBJ whole genome shotgun (WGS) entry which is preliminary data.</text>
</comment>
<organism evidence="1 2">
    <name type="scientific">Siminovitchia terrae</name>
    <name type="common">Bacillus terrae</name>
    <dbReference type="NCBI Taxonomy" id="1914933"/>
    <lineage>
        <taxon>Bacteria</taxon>
        <taxon>Bacillati</taxon>
        <taxon>Bacillota</taxon>
        <taxon>Bacilli</taxon>
        <taxon>Bacillales</taxon>
        <taxon>Bacillaceae</taxon>
        <taxon>Siminovitchia</taxon>
    </lineage>
</organism>